<dbReference type="InterPro" id="IPR043502">
    <property type="entry name" value="DNA/RNA_pol_sf"/>
</dbReference>
<dbReference type="PANTHER" id="PTHR24559">
    <property type="entry name" value="TRANSPOSON TY3-I GAG-POL POLYPROTEIN"/>
    <property type="match status" value="1"/>
</dbReference>
<evidence type="ECO:0000313" key="2">
    <source>
        <dbReference type="Proteomes" id="UP000830375"/>
    </source>
</evidence>
<name>A0ABQ8MEH1_LABRO</name>
<reference evidence="1 2" key="1">
    <citation type="submission" date="2022-01" db="EMBL/GenBank/DDBJ databases">
        <title>A high-quality chromosome-level genome assembly of rohu carp, Labeo rohita.</title>
        <authorList>
            <person name="Arick M.A. II"/>
            <person name="Hsu C.-Y."/>
            <person name="Magbanua Z."/>
            <person name="Pechanova O."/>
            <person name="Grover C."/>
            <person name="Miller E."/>
            <person name="Thrash A."/>
            <person name="Ezzel L."/>
            <person name="Alam S."/>
            <person name="Benzie J."/>
            <person name="Hamilton M."/>
            <person name="Karsi A."/>
            <person name="Lawrence M.L."/>
            <person name="Peterson D.G."/>
        </authorList>
    </citation>
    <scope>NUCLEOTIDE SEQUENCE [LARGE SCALE GENOMIC DNA]</scope>
    <source>
        <strain evidence="2">BAU-BD-2019</strain>
        <tissue evidence="1">Blood</tissue>
    </source>
</reference>
<organism evidence="1 2">
    <name type="scientific">Labeo rohita</name>
    <name type="common">Indian major carp</name>
    <name type="synonym">Cyprinus rohita</name>
    <dbReference type="NCBI Taxonomy" id="84645"/>
    <lineage>
        <taxon>Eukaryota</taxon>
        <taxon>Metazoa</taxon>
        <taxon>Chordata</taxon>
        <taxon>Craniata</taxon>
        <taxon>Vertebrata</taxon>
        <taxon>Euteleostomi</taxon>
        <taxon>Actinopterygii</taxon>
        <taxon>Neopterygii</taxon>
        <taxon>Teleostei</taxon>
        <taxon>Ostariophysi</taxon>
        <taxon>Cypriniformes</taxon>
        <taxon>Cyprinidae</taxon>
        <taxon>Labeoninae</taxon>
        <taxon>Labeonini</taxon>
        <taxon>Labeo</taxon>
    </lineage>
</organism>
<dbReference type="InterPro" id="IPR053134">
    <property type="entry name" value="RNA-dir_DNA_polymerase"/>
</dbReference>
<gene>
    <name evidence="1" type="ORF">H4Q32_006824</name>
</gene>
<comment type="caution">
    <text evidence="1">The sequence shown here is derived from an EMBL/GenBank/DDBJ whole genome shotgun (WGS) entry which is preliminary data.</text>
</comment>
<evidence type="ECO:0000313" key="1">
    <source>
        <dbReference type="EMBL" id="KAI2661268.1"/>
    </source>
</evidence>
<dbReference type="PANTHER" id="PTHR24559:SF440">
    <property type="entry name" value="RIBONUCLEASE H"/>
    <property type="match status" value="1"/>
</dbReference>
<dbReference type="EMBL" id="JACTAM010000008">
    <property type="protein sequence ID" value="KAI2661268.1"/>
    <property type="molecule type" value="Genomic_DNA"/>
</dbReference>
<sequence>MAEHGYKAMPQVQQMLASYLFRGAALPSNPLHTTSALVGKGYMAAGQAGACLHTMAVLQTYQVDLLMELDEGKEVKSDASQNCIGPLICLSESPKRRPEPSDRFFFLNAPLAPSVLFGNSVNSIVDRFQEACKQAAVFQRFLPRCSPAPGSSEKKQFHPCTSSSESRSWRISVNLPLSPLTSFQTNVDIHISKLLLHHCKPPKLLRFLTITERRPASSQPPYFHWLLDCSTDLLLEQHETCIFSKLDLCIAYNLIWIHKGDEWQIAFITPSGHYEYQVMPYCLSKST</sequence>
<dbReference type="Gene3D" id="3.30.70.270">
    <property type="match status" value="1"/>
</dbReference>
<keyword evidence="2" id="KW-1185">Reference proteome</keyword>
<dbReference type="Proteomes" id="UP000830375">
    <property type="component" value="Unassembled WGS sequence"/>
</dbReference>
<dbReference type="SUPFAM" id="SSF56672">
    <property type="entry name" value="DNA/RNA polymerases"/>
    <property type="match status" value="1"/>
</dbReference>
<dbReference type="InterPro" id="IPR043128">
    <property type="entry name" value="Rev_trsase/Diguanyl_cyclase"/>
</dbReference>
<dbReference type="Gene3D" id="3.10.10.10">
    <property type="entry name" value="HIV Type 1 Reverse Transcriptase, subunit A, domain 1"/>
    <property type="match status" value="1"/>
</dbReference>
<proteinExistence type="predicted"/>
<accession>A0ABQ8MEH1</accession>
<protein>
    <submittedName>
        <fullName evidence="1">Transposon Tf2-9 polyprotein</fullName>
    </submittedName>
</protein>